<gene>
    <name evidence="2" type="ORF">G0Q06_05555</name>
</gene>
<accession>A0A6B2M2G8</accession>
<dbReference type="InterPro" id="IPR036852">
    <property type="entry name" value="Peptidase_S8/S53_dom_sf"/>
</dbReference>
<dbReference type="InterPro" id="IPR023827">
    <property type="entry name" value="Peptidase_S8_Asp-AS"/>
</dbReference>
<dbReference type="Proteomes" id="UP000478417">
    <property type="component" value="Unassembled WGS sequence"/>
</dbReference>
<organism evidence="2 3">
    <name type="scientific">Oceanipulchritudo coccoides</name>
    <dbReference type="NCBI Taxonomy" id="2706888"/>
    <lineage>
        <taxon>Bacteria</taxon>
        <taxon>Pseudomonadati</taxon>
        <taxon>Verrucomicrobiota</taxon>
        <taxon>Opitutia</taxon>
        <taxon>Puniceicoccales</taxon>
        <taxon>Oceanipulchritudinaceae</taxon>
        <taxon>Oceanipulchritudo</taxon>
    </lineage>
</organism>
<dbReference type="RefSeq" id="WP_163963255.1">
    <property type="nucleotide sequence ID" value="NZ_JAAGNX010000001.1"/>
</dbReference>
<dbReference type="PROSITE" id="PS00136">
    <property type="entry name" value="SUBTILASE_ASP"/>
    <property type="match status" value="1"/>
</dbReference>
<dbReference type="GO" id="GO:0006508">
    <property type="term" value="P:proteolysis"/>
    <property type="evidence" value="ECO:0007669"/>
    <property type="project" value="InterPro"/>
</dbReference>
<dbReference type="SUPFAM" id="SSF52743">
    <property type="entry name" value="Subtilisin-like"/>
    <property type="match status" value="1"/>
</dbReference>
<name>A0A6B2M2G8_9BACT</name>
<dbReference type="GO" id="GO:0004252">
    <property type="term" value="F:serine-type endopeptidase activity"/>
    <property type="evidence" value="ECO:0007669"/>
    <property type="project" value="InterPro"/>
</dbReference>
<dbReference type="EMBL" id="JAAGNX010000001">
    <property type="protein sequence ID" value="NDV61910.1"/>
    <property type="molecule type" value="Genomic_DNA"/>
</dbReference>
<evidence type="ECO:0000313" key="3">
    <source>
        <dbReference type="Proteomes" id="UP000478417"/>
    </source>
</evidence>
<evidence type="ECO:0000256" key="1">
    <source>
        <dbReference type="ARBA" id="ARBA00022801"/>
    </source>
</evidence>
<reference evidence="2 3" key="1">
    <citation type="submission" date="2020-02" db="EMBL/GenBank/DDBJ databases">
        <title>Albibacoteraceae fam. nov., the first described family within the subdivision 4 Verrucomicrobia.</title>
        <authorList>
            <person name="Xi F."/>
        </authorList>
    </citation>
    <scope>NUCLEOTIDE SEQUENCE [LARGE SCALE GENOMIC DNA]</scope>
    <source>
        <strain evidence="2 3">CK1056</strain>
    </source>
</reference>
<dbReference type="AlphaFoldDB" id="A0A6B2M2G8"/>
<keyword evidence="3" id="KW-1185">Reference proteome</keyword>
<evidence type="ECO:0000313" key="2">
    <source>
        <dbReference type="EMBL" id="NDV61910.1"/>
    </source>
</evidence>
<protein>
    <submittedName>
        <fullName evidence="2">Uncharacterized protein</fullName>
    </submittedName>
</protein>
<proteinExistence type="predicted"/>
<sequence length="129" mass="14421">MKALYKINGSLPSLLKRGLYCGWLSASGEEWFIQKAGIPLSLSPSEQATPVTIAIIDDGVRITHEELAPFLWVNPGEVRWNGIDDDGNGLRDDVHGWDFGDREALLWFVTDGQNQGQGWNVQYEFVEAD</sequence>
<dbReference type="Gene3D" id="3.40.50.200">
    <property type="entry name" value="Peptidase S8/S53 domain"/>
    <property type="match status" value="1"/>
</dbReference>
<comment type="caution">
    <text evidence="2">The sequence shown here is derived from an EMBL/GenBank/DDBJ whole genome shotgun (WGS) entry which is preliminary data.</text>
</comment>
<keyword evidence="1" id="KW-0378">Hydrolase</keyword>